<evidence type="ECO:0000313" key="2">
    <source>
        <dbReference type="Proteomes" id="UP000176581"/>
    </source>
</evidence>
<protein>
    <submittedName>
        <fullName evidence="1">Uncharacterized protein</fullName>
    </submittedName>
</protein>
<dbReference type="AlphaFoldDB" id="A0A1F8FIZ8"/>
<sequence>MDSGLERVYVSVKLAKLLPPLFLFDPLSLTFTLLPNQLAEVEPFFKISSILKNGSTQHA</sequence>
<dbReference type="Proteomes" id="UP000176581">
    <property type="component" value="Unassembled WGS sequence"/>
</dbReference>
<name>A0A1F8FIZ8_9BACT</name>
<comment type="caution">
    <text evidence="1">The sequence shown here is derived from an EMBL/GenBank/DDBJ whole genome shotgun (WGS) entry which is preliminary data.</text>
</comment>
<evidence type="ECO:0000313" key="1">
    <source>
        <dbReference type="EMBL" id="OGN13084.1"/>
    </source>
</evidence>
<reference evidence="1 2" key="1">
    <citation type="journal article" date="2016" name="Nat. Commun.">
        <title>Thousands of microbial genomes shed light on interconnected biogeochemical processes in an aquifer system.</title>
        <authorList>
            <person name="Anantharaman K."/>
            <person name="Brown C.T."/>
            <person name="Hug L.A."/>
            <person name="Sharon I."/>
            <person name="Castelle C.J."/>
            <person name="Probst A.J."/>
            <person name="Thomas B.C."/>
            <person name="Singh A."/>
            <person name="Wilkins M.J."/>
            <person name="Karaoz U."/>
            <person name="Brodie E.L."/>
            <person name="Williams K.H."/>
            <person name="Hubbard S.S."/>
            <person name="Banfield J.F."/>
        </authorList>
    </citation>
    <scope>NUCLEOTIDE SEQUENCE [LARGE SCALE GENOMIC DNA]</scope>
</reference>
<dbReference type="EMBL" id="MGJV01000045">
    <property type="protein sequence ID" value="OGN13084.1"/>
    <property type="molecule type" value="Genomic_DNA"/>
</dbReference>
<organism evidence="1 2">
    <name type="scientific">Candidatus Yanofskybacteria bacterium RIFCSPHIGHO2_02_FULL_43_22</name>
    <dbReference type="NCBI Taxonomy" id="1802681"/>
    <lineage>
        <taxon>Bacteria</taxon>
        <taxon>Candidatus Yanofskyibacteriota</taxon>
    </lineage>
</organism>
<gene>
    <name evidence="1" type="ORF">A3J47_01165</name>
</gene>
<proteinExistence type="predicted"/>
<accession>A0A1F8FIZ8</accession>